<dbReference type="GeneID" id="102372600"/>
<keyword evidence="3" id="KW-0964">Secreted</keyword>
<keyword evidence="6" id="KW-0027">Amidation</keyword>
<dbReference type="GO" id="GO:0007218">
    <property type="term" value="P:neuropeptide signaling pathway"/>
    <property type="evidence" value="ECO:0007669"/>
    <property type="project" value="UniProtKB-KW"/>
</dbReference>
<dbReference type="InterPro" id="IPR013055">
    <property type="entry name" value="Tachy_Neuro_lke_CS"/>
</dbReference>
<feature type="chain" id="PRO_5018221913" evidence="10">
    <location>
        <begin position="42"/>
        <end position="190"/>
    </location>
</feature>
<dbReference type="STRING" id="38654.A0A1U8DV62"/>
<proteinExistence type="inferred from homology"/>
<dbReference type="RefSeq" id="XP_014381594.2">
    <property type="nucleotide sequence ID" value="XM_014526108.2"/>
</dbReference>
<comment type="function">
    <text evidence="8">Tachykinins are active peptides which excite neurons, evoke behavioral responses, are potent vasodilators and secretagogues, and contract (directly or indirectly) many smooth muscles. Is a critical central regulator of gonadal function.</text>
</comment>
<feature type="signal peptide" evidence="10">
    <location>
        <begin position="1"/>
        <end position="41"/>
    </location>
</feature>
<organism evidence="11 12">
    <name type="scientific">Alligator sinensis</name>
    <name type="common">Chinese alligator</name>
    <dbReference type="NCBI Taxonomy" id="38654"/>
    <lineage>
        <taxon>Eukaryota</taxon>
        <taxon>Metazoa</taxon>
        <taxon>Chordata</taxon>
        <taxon>Craniata</taxon>
        <taxon>Vertebrata</taxon>
        <taxon>Euteleostomi</taxon>
        <taxon>Archelosauria</taxon>
        <taxon>Archosauria</taxon>
        <taxon>Crocodylia</taxon>
        <taxon>Alligatoridae</taxon>
        <taxon>Alligatorinae</taxon>
        <taxon>Alligator</taxon>
    </lineage>
</organism>
<keyword evidence="11" id="KW-1185">Reference proteome</keyword>
<evidence type="ECO:0000256" key="10">
    <source>
        <dbReference type="SAM" id="SignalP"/>
    </source>
</evidence>
<evidence type="ECO:0000313" key="11">
    <source>
        <dbReference type="Proteomes" id="UP000189705"/>
    </source>
</evidence>
<dbReference type="Proteomes" id="UP000189705">
    <property type="component" value="Unplaced"/>
</dbReference>
<feature type="region of interest" description="Disordered" evidence="9">
    <location>
        <begin position="166"/>
        <end position="190"/>
    </location>
</feature>
<reference evidence="12" key="1">
    <citation type="submission" date="2025-08" db="UniProtKB">
        <authorList>
            <consortium name="RefSeq"/>
        </authorList>
    </citation>
    <scope>IDENTIFICATION</scope>
</reference>
<dbReference type="InterPro" id="IPR003635">
    <property type="entry name" value="Neurokinin-B/TAC3"/>
</dbReference>
<evidence type="ECO:0000256" key="9">
    <source>
        <dbReference type="SAM" id="MobiDB-lite"/>
    </source>
</evidence>
<evidence type="ECO:0000256" key="6">
    <source>
        <dbReference type="ARBA" id="ARBA00022815"/>
    </source>
</evidence>
<protein>
    <submittedName>
        <fullName evidence="12">Tachykinin-3</fullName>
    </submittedName>
</protein>
<evidence type="ECO:0000256" key="5">
    <source>
        <dbReference type="ARBA" id="ARBA00022729"/>
    </source>
</evidence>
<sequence>MFGLGLWTPVPTPMAVARVAAWAPPVLFLAAPVLAAGGGRAANPSARSPAAAAVSRTGACVRGSDPPRTDMRGHLVLTALLSLAAWQLCQAECRDPTAGRTQIQRSSSLFKLPPSLLRRLYQGVSYEALLQLADKAPVGLQALAPSQKRDMHDFFVGLMGKRTVVPGSPVDESQEPFATFGDPRDSLSTE</sequence>
<evidence type="ECO:0000256" key="1">
    <source>
        <dbReference type="ARBA" id="ARBA00004613"/>
    </source>
</evidence>
<keyword evidence="4" id="KW-0165">Cleavage on pair of basic residues</keyword>
<comment type="subcellular location">
    <subcellularLocation>
        <location evidence="1">Secreted</location>
    </subcellularLocation>
</comment>
<dbReference type="eggNOG" id="ENOG502S4B9">
    <property type="taxonomic scope" value="Eukaryota"/>
</dbReference>
<evidence type="ECO:0000256" key="3">
    <source>
        <dbReference type="ARBA" id="ARBA00022525"/>
    </source>
</evidence>
<evidence type="ECO:0000256" key="2">
    <source>
        <dbReference type="ARBA" id="ARBA00007518"/>
    </source>
</evidence>
<dbReference type="GO" id="GO:0005576">
    <property type="term" value="C:extracellular region"/>
    <property type="evidence" value="ECO:0007669"/>
    <property type="project" value="UniProtKB-SubCell"/>
</dbReference>
<evidence type="ECO:0000313" key="12">
    <source>
        <dbReference type="RefSeq" id="XP_014381594.2"/>
    </source>
</evidence>
<evidence type="ECO:0000256" key="8">
    <source>
        <dbReference type="ARBA" id="ARBA00045164"/>
    </source>
</evidence>
<dbReference type="KEGG" id="asn:102372600"/>
<keyword evidence="5 10" id="KW-0732">Signal</keyword>
<dbReference type="InParanoid" id="A0A1U8DV62"/>
<dbReference type="PRINTS" id="PR01828">
    <property type="entry name" value="NEUROKININB"/>
</dbReference>
<evidence type="ECO:0000256" key="7">
    <source>
        <dbReference type="ARBA" id="ARBA00023320"/>
    </source>
</evidence>
<dbReference type="PANTHER" id="PTHR15536:SF1">
    <property type="entry name" value="TACHYKININ-3"/>
    <property type="match status" value="1"/>
</dbReference>
<dbReference type="AlphaFoldDB" id="A0A1U8DV62"/>
<evidence type="ECO:0000256" key="4">
    <source>
        <dbReference type="ARBA" id="ARBA00022685"/>
    </source>
</evidence>
<dbReference type="PANTHER" id="PTHR15536">
    <property type="entry name" value="TACHYKININ-3"/>
    <property type="match status" value="1"/>
</dbReference>
<accession>A0A1U8DV62</accession>
<dbReference type="PROSITE" id="PS00267">
    <property type="entry name" value="TACHYKININ"/>
    <property type="match status" value="1"/>
</dbReference>
<name>A0A1U8DV62_ALLSI</name>
<gene>
    <name evidence="12" type="primary">TAC3</name>
</gene>
<dbReference type="Pfam" id="PF03823">
    <property type="entry name" value="Neurokinin_B"/>
    <property type="match status" value="1"/>
</dbReference>
<dbReference type="CTD" id="6866"/>
<dbReference type="GO" id="GO:0045777">
    <property type="term" value="P:positive regulation of blood pressure"/>
    <property type="evidence" value="ECO:0007669"/>
    <property type="project" value="TreeGrafter"/>
</dbReference>
<keyword evidence="7" id="KW-0527">Neuropeptide</keyword>
<dbReference type="GO" id="GO:0007217">
    <property type="term" value="P:tachykinin receptor signaling pathway"/>
    <property type="evidence" value="ECO:0007669"/>
    <property type="project" value="InterPro"/>
</dbReference>
<comment type="similarity">
    <text evidence="2">Belongs to the tachykinin family.</text>
</comment>